<feature type="region of interest" description="Disordered" evidence="3">
    <location>
        <begin position="223"/>
        <end position="250"/>
    </location>
</feature>
<comment type="similarity">
    <text evidence="2">Belongs to the polygalacturonase-inhibiting protein family.</text>
</comment>
<gene>
    <name evidence="6" type="ORF">IAR55_004112</name>
</gene>
<dbReference type="InterPro" id="IPR032675">
    <property type="entry name" value="LRR_dom_sf"/>
</dbReference>
<comment type="caution">
    <text evidence="6">The sequence shown here is derived from an EMBL/GenBank/DDBJ whole genome shotgun (WGS) entry which is preliminary data.</text>
</comment>
<dbReference type="AlphaFoldDB" id="A0AAW0YYZ5"/>
<dbReference type="InterPro" id="IPR051848">
    <property type="entry name" value="PGIP"/>
</dbReference>
<proteinExistence type="inferred from homology"/>
<feature type="compositionally biased region" description="Polar residues" evidence="3">
    <location>
        <begin position="185"/>
        <end position="202"/>
    </location>
</feature>
<feature type="compositionally biased region" description="Pro residues" evidence="3">
    <location>
        <begin position="64"/>
        <end position="73"/>
    </location>
</feature>
<feature type="compositionally biased region" description="Polar residues" evidence="3">
    <location>
        <begin position="241"/>
        <end position="250"/>
    </location>
</feature>
<sequence length="827" mass="88465">MPPPEDRPSRFKTRFSLLSLLPARHPPLMISRPQLMPPTRPGPRHPTIISAMDHSPVHSEYPDPVTPLPPPLPQKRELSSSPSSQRTSPKRPPPLDLQRTKMMYPSCSANVVLDDGTAERVPPVPPLPAQAQQKRKKEEKTIVKVEDDPFEFAEVEAGHRYPSWKGGQVDIKPGMVIPRHMTTRPPVSTSKDYKTQSRAPTAITTPDNYESVLHDVLLTPTYLDPSPLPVPTPSPSPERWGQSSRSGNTKTLFDRATDKVFKASQRSRDPVWMPGKSILKIRSGNDHAQVVGTIQAMKEREEQEMERFRRNVRPVRLAVPESSRSFSTGSSPVRETSQAYTRRSPGWVGRTEWDAGGYKKETKRGGIVKRSCQPIWGWMKKRKNDKQQKLWKYSVIFALILLVALTVGLCTALLTRSSSKSDKSAISSNTTESSSSSPSATGSASSSSPSSTVSTSQTLTTCLKQFSDSAPTSPSSYPCSDCVPLLTSTTNDFSEPVVNGNSTGVGSALQFCALMDVLKKTEGNGLSGWGEDASPCGGWSGVSCDSRGRITSLTLQYPNVPSQLPDTLGNIHDLQALHLMGNSSVPTGNFPSSLLSLPSFITLDIEYTALIGPINTAPFSQAKGLTTLVLVNNANLGTTMPDLSSNSALLTVAVTGQNLTDGKVDKLPGSLTYLDLSYNSLSGQIPAFDQLTTLRTLYLQNNAFTSPPSSLPAGLTTLSLTSNPSLSGAMPESVCSNSALTSCDLRSTSLTGGVSGTASVSSVFASTVDSSIPSSSSTVSSHVVASSTAIETTNSLFASASASASVSPSAEIIGRADVQSCGVCQFS</sequence>
<name>A0AAW0YYZ5_9TREE</name>
<evidence type="ECO:0000313" key="7">
    <source>
        <dbReference type="Proteomes" id="UP001388673"/>
    </source>
</evidence>
<evidence type="ECO:0000256" key="1">
    <source>
        <dbReference type="ARBA" id="ARBA00004196"/>
    </source>
</evidence>
<feature type="region of interest" description="Disordered" evidence="3">
    <location>
        <begin position="22"/>
        <end position="99"/>
    </location>
</feature>
<dbReference type="Proteomes" id="UP001388673">
    <property type="component" value="Unassembled WGS sequence"/>
</dbReference>
<feature type="transmembrane region" description="Helical" evidence="4">
    <location>
        <begin position="390"/>
        <end position="414"/>
    </location>
</feature>
<dbReference type="PANTHER" id="PTHR48059:SF30">
    <property type="entry name" value="OS06G0587000 PROTEIN"/>
    <property type="match status" value="1"/>
</dbReference>
<feature type="compositionally biased region" description="Low complexity" evidence="3">
    <location>
        <begin position="424"/>
        <end position="453"/>
    </location>
</feature>
<dbReference type="PANTHER" id="PTHR48059">
    <property type="entry name" value="POLYGALACTURONASE INHIBITOR 1"/>
    <property type="match status" value="1"/>
</dbReference>
<dbReference type="EMBL" id="JBCAWK010000007">
    <property type="protein sequence ID" value="KAK8853406.1"/>
    <property type="molecule type" value="Genomic_DNA"/>
</dbReference>
<comment type="subcellular location">
    <subcellularLocation>
        <location evidence="1">Cell envelope</location>
    </subcellularLocation>
</comment>
<evidence type="ECO:0000259" key="5">
    <source>
        <dbReference type="Pfam" id="PF08263"/>
    </source>
</evidence>
<dbReference type="RefSeq" id="XP_066802592.1">
    <property type="nucleotide sequence ID" value="XM_066947213.1"/>
</dbReference>
<feature type="compositionally biased region" description="Pro residues" evidence="3">
    <location>
        <begin position="226"/>
        <end position="236"/>
    </location>
</feature>
<dbReference type="GeneID" id="92181370"/>
<feature type="region of interest" description="Disordered" evidence="3">
    <location>
        <begin position="181"/>
        <end position="202"/>
    </location>
</feature>
<feature type="domain" description="Leucine-rich repeat-containing N-terminal plant-type" evidence="5">
    <location>
        <begin position="516"/>
        <end position="545"/>
    </location>
</feature>
<dbReference type="Pfam" id="PF00560">
    <property type="entry name" value="LRR_1"/>
    <property type="match status" value="1"/>
</dbReference>
<dbReference type="Gene3D" id="3.80.10.10">
    <property type="entry name" value="Ribonuclease Inhibitor"/>
    <property type="match status" value="2"/>
</dbReference>
<evidence type="ECO:0000256" key="4">
    <source>
        <dbReference type="SAM" id="Phobius"/>
    </source>
</evidence>
<feature type="region of interest" description="Disordered" evidence="3">
    <location>
        <begin position="421"/>
        <end position="453"/>
    </location>
</feature>
<protein>
    <recommendedName>
        <fullName evidence="5">Leucine-rich repeat-containing N-terminal plant-type domain-containing protein</fullName>
    </recommendedName>
</protein>
<dbReference type="PROSITE" id="PS51450">
    <property type="entry name" value="LRR"/>
    <property type="match status" value="1"/>
</dbReference>
<dbReference type="KEGG" id="kne:92181370"/>
<keyword evidence="7" id="KW-1185">Reference proteome</keyword>
<keyword evidence="4" id="KW-0812">Transmembrane</keyword>
<evidence type="ECO:0000256" key="3">
    <source>
        <dbReference type="SAM" id="MobiDB-lite"/>
    </source>
</evidence>
<accession>A0AAW0YYZ5</accession>
<keyword evidence="4" id="KW-1133">Transmembrane helix</keyword>
<keyword evidence="4" id="KW-0472">Membrane</keyword>
<dbReference type="SUPFAM" id="SSF52058">
    <property type="entry name" value="L domain-like"/>
    <property type="match status" value="1"/>
</dbReference>
<evidence type="ECO:0000256" key="2">
    <source>
        <dbReference type="ARBA" id="ARBA00038043"/>
    </source>
</evidence>
<organism evidence="6 7">
    <name type="scientific">Kwoniella newhampshirensis</name>
    <dbReference type="NCBI Taxonomy" id="1651941"/>
    <lineage>
        <taxon>Eukaryota</taxon>
        <taxon>Fungi</taxon>
        <taxon>Dikarya</taxon>
        <taxon>Basidiomycota</taxon>
        <taxon>Agaricomycotina</taxon>
        <taxon>Tremellomycetes</taxon>
        <taxon>Tremellales</taxon>
        <taxon>Cryptococcaceae</taxon>
        <taxon>Kwoniella</taxon>
    </lineage>
</organism>
<reference evidence="6 7" key="1">
    <citation type="journal article" date="2024" name="bioRxiv">
        <title>Comparative genomics of Cryptococcus and Kwoniella reveals pathogenesis evolution and contrasting karyotype dynamics via intercentromeric recombination or chromosome fusion.</title>
        <authorList>
            <person name="Coelho M.A."/>
            <person name="David-Palma M."/>
            <person name="Shea T."/>
            <person name="Bowers K."/>
            <person name="McGinley-Smith S."/>
            <person name="Mohammad A.W."/>
            <person name="Gnirke A."/>
            <person name="Yurkov A.M."/>
            <person name="Nowrousian M."/>
            <person name="Sun S."/>
            <person name="Cuomo C.A."/>
            <person name="Heitman J."/>
        </authorList>
    </citation>
    <scope>NUCLEOTIDE SEQUENCE [LARGE SCALE GENOMIC DNA]</scope>
    <source>
        <strain evidence="6 7">CBS 13917</strain>
    </source>
</reference>
<dbReference type="InterPro" id="IPR013210">
    <property type="entry name" value="LRR_N_plant-typ"/>
</dbReference>
<feature type="compositionally biased region" description="Polar residues" evidence="3">
    <location>
        <begin position="322"/>
        <end position="341"/>
    </location>
</feature>
<dbReference type="Pfam" id="PF08263">
    <property type="entry name" value="LRRNT_2"/>
    <property type="match status" value="1"/>
</dbReference>
<feature type="region of interest" description="Disordered" evidence="3">
    <location>
        <begin position="322"/>
        <end position="344"/>
    </location>
</feature>
<dbReference type="InterPro" id="IPR001611">
    <property type="entry name" value="Leu-rich_rpt"/>
</dbReference>
<evidence type="ECO:0000313" key="6">
    <source>
        <dbReference type="EMBL" id="KAK8853406.1"/>
    </source>
</evidence>